<dbReference type="RefSeq" id="WP_157951596.1">
    <property type="nucleotide sequence ID" value="NZ_CP026924.1"/>
</dbReference>
<organism evidence="2 3">
    <name type="scientific">Agrobacterium tumefaciens</name>
    <dbReference type="NCBI Taxonomy" id="358"/>
    <lineage>
        <taxon>Bacteria</taxon>
        <taxon>Pseudomonadati</taxon>
        <taxon>Pseudomonadota</taxon>
        <taxon>Alphaproteobacteria</taxon>
        <taxon>Hyphomicrobiales</taxon>
        <taxon>Rhizobiaceae</taxon>
        <taxon>Rhizobium/Agrobacterium group</taxon>
        <taxon>Agrobacterium</taxon>
        <taxon>Agrobacterium tumefaciens complex</taxon>
    </lineage>
</organism>
<evidence type="ECO:0000313" key="3">
    <source>
        <dbReference type="Proteomes" id="UP000237717"/>
    </source>
</evidence>
<dbReference type="EMBL" id="CP026924">
    <property type="protein sequence ID" value="AVH41874.1"/>
    <property type="molecule type" value="Genomic_DNA"/>
</dbReference>
<dbReference type="Proteomes" id="UP000237717">
    <property type="component" value="Chromosome I"/>
</dbReference>
<sequence length="50" mass="5243">MSTIAFFFAIIPTSLCVGVSAYMAINGMSGWGWFLFSALVLGAIAQGVKP</sequence>
<accession>A0A2L2LC07</accession>
<evidence type="ECO:0000256" key="1">
    <source>
        <dbReference type="SAM" id="Phobius"/>
    </source>
</evidence>
<proteinExistence type="predicted"/>
<evidence type="ECO:0000313" key="2">
    <source>
        <dbReference type="EMBL" id="AVH41874.1"/>
    </source>
</evidence>
<gene>
    <name evidence="2" type="ORF">At1D1609_18200</name>
</gene>
<reference evidence="2 3" key="1">
    <citation type="submission" date="2018-02" db="EMBL/GenBank/DDBJ databases">
        <title>Complete genome sequence of Agrobacterium tumefaciens 1D1609.</title>
        <authorList>
            <person name="Cho S.-T."/>
            <person name="Haryono M."/>
            <person name="Chang H.-H."/>
            <person name="Santos M.N."/>
            <person name="Lai E.-M."/>
            <person name="Kuo C.-H."/>
        </authorList>
    </citation>
    <scope>NUCLEOTIDE SEQUENCE [LARGE SCALE GENOMIC DNA]</scope>
    <source>
        <strain evidence="2 3">1D1609</strain>
    </source>
</reference>
<keyword evidence="1" id="KW-0812">Transmembrane</keyword>
<keyword evidence="1" id="KW-0472">Membrane</keyword>
<feature type="transmembrane region" description="Helical" evidence="1">
    <location>
        <begin position="31"/>
        <end position="48"/>
    </location>
</feature>
<protein>
    <submittedName>
        <fullName evidence="2">Uncharacterized protein</fullName>
    </submittedName>
</protein>
<dbReference type="AlphaFoldDB" id="A0A2L2LC07"/>
<name>A0A2L2LC07_AGRTU</name>
<keyword evidence="1" id="KW-1133">Transmembrane helix</keyword>